<keyword evidence="3" id="KW-0597">Phosphoprotein</keyword>
<keyword evidence="8" id="KW-0902">Two-component regulatory system</keyword>
<dbReference type="InterPro" id="IPR036890">
    <property type="entry name" value="HATPase_C_sf"/>
</dbReference>
<dbReference type="InterPro" id="IPR050482">
    <property type="entry name" value="Sensor_HK_TwoCompSys"/>
</dbReference>
<dbReference type="RefSeq" id="WP_132117553.1">
    <property type="nucleotide sequence ID" value="NZ_SLWS01000004.1"/>
</dbReference>
<keyword evidence="6 11" id="KW-0418">Kinase</keyword>
<evidence type="ECO:0000256" key="4">
    <source>
        <dbReference type="ARBA" id="ARBA00022679"/>
    </source>
</evidence>
<feature type="domain" description="Histidine kinase/HSP90-like ATPase" evidence="10">
    <location>
        <begin position="338"/>
        <end position="428"/>
    </location>
</feature>
<keyword evidence="4" id="KW-0808">Transferase</keyword>
<feature type="transmembrane region" description="Helical" evidence="9">
    <location>
        <begin position="179"/>
        <end position="207"/>
    </location>
</feature>
<evidence type="ECO:0000256" key="6">
    <source>
        <dbReference type="ARBA" id="ARBA00022777"/>
    </source>
</evidence>
<dbReference type="AlphaFoldDB" id="A0A4R2JK87"/>
<dbReference type="GO" id="GO:0046983">
    <property type="term" value="F:protein dimerization activity"/>
    <property type="evidence" value="ECO:0007669"/>
    <property type="project" value="InterPro"/>
</dbReference>
<dbReference type="CDD" id="cd16917">
    <property type="entry name" value="HATPase_UhpB-NarQ-NarX-like"/>
    <property type="match status" value="1"/>
</dbReference>
<name>A0A4R2JK87_9PSEU</name>
<dbReference type="EC" id="2.7.13.3" evidence="2"/>
<organism evidence="11 12">
    <name type="scientific">Actinocrispum wychmicini</name>
    <dbReference type="NCBI Taxonomy" id="1213861"/>
    <lineage>
        <taxon>Bacteria</taxon>
        <taxon>Bacillati</taxon>
        <taxon>Actinomycetota</taxon>
        <taxon>Actinomycetes</taxon>
        <taxon>Pseudonocardiales</taxon>
        <taxon>Pseudonocardiaceae</taxon>
        <taxon>Actinocrispum</taxon>
    </lineage>
</organism>
<dbReference type="OrthoDB" id="5241729at2"/>
<dbReference type="Pfam" id="PF02518">
    <property type="entry name" value="HATPase_c"/>
    <property type="match status" value="1"/>
</dbReference>
<feature type="transmembrane region" description="Helical" evidence="9">
    <location>
        <begin position="58"/>
        <end position="86"/>
    </location>
</feature>
<dbReference type="PANTHER" id="PTHR24421:SF10">
    <property type="entry name" value="NITRATE_NITRITE SENSOR PROTEIN NARQ"/>
    <property type="match status" value="1"/>
</dbReference>
<evidence type="ECO:0000256" key="7">
    <source>
        <dbReference type="ARBA" id="ARBA00022840"/>
    </source>
</evidence>
<keyword evidence="9" id="KW-1133">Transmembrane helix</keyword>
<feature type="transmembrane region" description="Helical" evidence="9">
    <location>
        <begin position="146"/>
        <end position="173"/>
    </location>
</feature>
<dbReference type="GO" id="GO:0016020">
    <property type="term" value="C:membrane"/>
    <property type="evidence" value="ECO:0007669"/>
    <property type="project" value="InterPro"/>
</dbReference>
<sequence>MTAQWVSRTVRWPARVGLGLARSVILLVVSVLYPTAWVLAAGLVWLEATTVARGRWDTVAVLALFTGAIGVVVPSGPICGLLRLLVRRWTGTALAHGYRPITSIVRLSTGYWWNGYRYKRFRGVSRVNRWVHRQVRDPAAWHDRRALLAAPFGVGVVAALPVAGVAAGIWALTQTEIRLVGLLSLVAGIGTAPYVWHIAVLVLIGLLRPSPTAVLSQRVAQLTEQRADATAAQAAEIRRIERDLHDGAQARLVALGLALTTAERAVDRDPEQAKALLREAKATTSAALRELRELVRGITPPVLSERGLTDALRALALDTPLPVSVEAEPGFDTRLDAPIESALYFGTAELLTNAVKHAHASSVTIRLCRQRDTVVVEVADNGRGDATSSATGGLAGLRRRLAVFDGKLSLDSPAGGPTRARMVVPWTSS</sequence>
<dbReference type="Gene3D" id="1.20.5.1930">
    <property type="match status" value="1"/>
</dbReference>
<keyword evidence="9" id="KW-0812">Transmembrane</keyword>
<proteinExistence type="predicted"/>
<evidence type="ECO:0000259" key="10">
    <source>
        <dbReference type="SMART" id="SM00387"/>
    </source>
</evidence>
<protein>
    <recommendedName>
        <fullName evidence="2">histidine kinase</fullName>
        <ecNumber evidence="2">2.7.13.3</ecNumber>
    </recommendedName>
</protein>
<comment type="caution">
    <text evidence="11">The sequence shown here is derived from an EMBL/GenBank/DDBJ whole genome shotgun (WGS) entry which is preliminary data.</text>
</comment>
<dbReference type="InterPro" id="IPR011712">
    <property type="entry name" value="Sig_transdc_His_kin_sub3_dim/P"/>
</dbReference>
<comment type="catalytic activity">
    <reaction evidence="1">
        <text>ATP + protein L-histidine = ADP + protein N-phospho-L-histidine.</text>
        <dbReference type="EC" id="2.7.13.3"/>
    </reaction>
</comment>
<evidence type="ECO:0000256" key="3">
    <source>
        <dbReference type="ARBA" id="ARBA00022553"/>
    </source>
</evidence>
<evidence type="ECO:0000256" key="9">
    <source>
        <dbReference type="SAM" id="Phobius"/>
    </source>
</evidence>
<dbReference type="Pfam" id="PF07730">
    <property type="entry name" value="HisKA_3"/>
    <property type="match status" value="1"/>
</dbReference>
<evidence type="ECO:0000313" key="11">
    <source>
        <dbReference type="EMBL" id="TCO59564.1"/>
    </source>
</evidence>
<evidence type="ECO:0000313" key="12">
    <source>
        <dbReference type="Proteomes" id="UP000295680"/>
    </source>
</evidence>
<evidence type="ECO:0000256" key="1">
    <source>
        <dbReference type="ARBA" id="ARBA00000085"/>
    </source>
</evidence>
<dbReference type="SUPFAM" id="SSF55874">
    <property type="entry name" value="ATPase domain of HSP90 chaperone/DNA topoisomerase II/histidine kinase"/>
    <property type="match status" value="1"/>
</dbReference>
<dbReference type="GO" id="GO:0005524">
    <property type="term" value="F:ATP binding"/>
    <property type="evidence" value="ECO:0007669"/>
    <property type="project" value="UniProtKB-KW"/>
</dbReference>
<keyword evidence="12" id="KW-1185">Reference proteome</keyword>
<gene>
    <name evidence="11" type="ORF">EV192_104407</name>
</gene>
<dbReference type="SMART" id="SM00387">
    <property type="entry name" value="HATPase_c"/>
    <property type="match status" value="1"/>
</dbReference>
<reference evidence="11 12" key="1">
    <citation type="submission" date="2019-03" db="EMBL/GenBank/DDBJ databases">
        <title>Genomic Encyclopedia of Type Strains, Phase IV (KMG-IV): sequencing the most valuable type-strain genomes for metagenomic binning, comparative biology and taxonomic classification.</title>
        <authorList>
            <person name="Goeker M."/>
        </authorList>
    </citation>
    <scope>NUCLEOTIDE SEQUENCE [LARGE SCALE GENOMIC DNA]</scope>
    <source>
        <strain evidence="11 12">DSM 45934</strain>
    </source>
</reference>
<dbReference type="InterPro" id="IPR003594">
    <property type="entry name" value="HATPase_dom"/>
</dbReference>
<dbReference type="GO" id="GO:0000155">
    <property type="term" value="F:phosphorelay sensor kinase activity"/>
    <property type="evidence" value="ECO:0007669"/>
    <property type="project" value="InterPro"/>
</dbReference>
<evidence type="ECO:0000256" key="8">
    <source>
        <dbReference type="ARBA" id="ARBA00023012"/>
    </source>
</evidence>
<dbReference type="EMBL" id="SLWS01000004">
    <property type="protein sequence ID" value="TCO59564.1"/>
    <property type="molecule type" value="Genomic_DNA"/>
</dbReference>
<evidence type="ECO:0000256" key="5">
    <source>
        <dbReference type="ARBA" id="ARBA00022741"/>
    </source>
</evidence>
<dbReference type="Gene3D" id="3.30.565.10">
    <property type="entry name" value="Histidine kinase-like ATPase, C-terminal domain"/>
    <property type="match status" value="1"/>
</dbReference>
<keyword evidence="5" id="KW-0547">Nucleotide-binding</keyword>
<keyword evidence="9" id="KW-0472">Membrane</keyword>
<feature type="transmembrane region" description="Helical" evidence="9">
    <location>
        <begin position="20"/>
        <end position="46"/>
    </location>
</feature>
<keyword evidence="7" id="KW-0067">ATP-binding</keyword>
<accession>A0A4R2JK87</accession>
<dbReference type="Proteomes" id="UP000295680">
    <property type="component" value="Unassembled WGS sequence"/>
</dbReference>
<dbReference type="PANTHER" id="PTHR24421">
    <property type="entry name" value="NITRATE/NITRITE SENSOR PROTEIN NARX-RELATED"/>
    <property type="match status" value="1"/>
</dbReference>
<evidence type="ECO:0000256" key="2">
    <source>
        <dbReference type="ARBA" id="ARBA00012438"/>
    </source>
</evidence>